<name>A0A0D5C3B0_9ARCH</name>
<dbReference type="KEGG" id="nin:NADRNF5_1540"/>
<dbReference type="STRING" id="1580092.NADRNF5_1540"/>
<gene>
    <name evidence="1" type="ORF">NADRNF5_1540</name>
</gene>
<dbReference type="AlphaFoldDB" id="A0A0D5C3B0"/>
<organism evidence="1 2">
    <name type="scientific">Nitrosopumilus adriaticus</name>
    <dbReference type="NCBI Taxonomy" id="1580092"/>
    <lineage>
        <taxon>Archaea</taxon>
        <taxon>Nitrososphaerota</taxon>
        <taxon>Nitrososphaeria</taxon>
        <taxon>Nitrosopumilales</taxon>
        <taxon>Nitrosopumilaceae</taxon>
        <taxon>Nitrosopumilus</taxon>
    </lineage>
</organism>
<dbReference type="EMBL" id="CP011070">
    <property type="protein sequence ID" value="AJW71221.1"/>
    <property type="molecule type" value="Genomic_DNA"/>
</dbReference>
<keyword evidence="2" id="KW-1185">Reference proteome</keyword>
<protein>
    <submittedName>
        <fullName evidence="1">Uncharacterized protein</fullName>
    </submittedName>
</protein>
<dbReference type="GeneID" id="43685836"/>
<dbReference type="HOGENOM" id="CLU_3130677_0_0_2"/>
<proteinExistence type="predicted"/>
<accession>A0A0D5C3B0</accession>
<sequence length="49" mass="5834">MKNKEVMVKELEKFGTSIPIDDELLNQMYDAILEYQKNKESVDTYDSCW</sequence>
<reference evidence="1 2" key="2">
    <citation type="journal article" date="2016" name="ISME J.">
        <title>Physiological and genomic characterization of two novel marine thaumarchaeal strains indicates niche differentiation.</title>
        <authorList>
            <person name="Bayer B."/>
            <person name="Vojvoda J."/>
            <person name="Offre P."/>
            <person name="Alves R.J."/>
            <person name="Elisabeth N.H."/>
            <person name="Garcia J.A."/>
            <person name="Volland J.M."/>
            <person name="Srivastava A."/>
            <person name="Schleper C."/>
            <person name="Herndl G.J."/>
        </authorList>
    </citation>
    <scope>NUCLEOTIDE SEQUENCE [LARGE SCALE GENOMIC DNA]</scope>
    <source>
        <strain evidence="1 2">NF5</strain>
    </source>
</reference>
<dbReference type="Proteomes" id="UP000032408">
    <property type="component" value="Chromosome"/>
</dbReference>
<evidence type="ECO:0000313" key="2">
    <source>
        <dbReference type="Proteomes" id="UP000032408"/>
    </source>
</evidence>
<reference evidence="2" key="1">
    <citation type="submission" date="2015-03" db="EMBL/GenBank/DDBJ databases">
        <title>Characterization of two novel Thaumarchaeota isolated from the Northern Adriatic Sea.</title>
        <authorList>
            <person name="Bayer B."/>
            <person name="Vojvoda J."/>
            <person name="Offre P."/>
            <person name="Srivastava A."/>
            <person name="Elisabeth N."/>
            <person name="Garcia J.A.L."/>
            <person name="Schleper C."/>
            <person name="Herndl G.J."/>
        </authorList>
    </citation>
    <scope>NUCLEOTIDE SEQUENCE [LARGE SCALE GENOMIC DNA]</scope>
    <source>
        <strain evidence="2">NF5</strain>
    </source>
</reference>
<dbReference type="RefSeq" id="WP_160289400.1">
    <property type="nucleotide sequence ID" value="NZ_CP011070.1"/>
</dbReference>
<evidence type="ECO:0000313" key="1">
    <source>
        <dbReference type="EMBL" id="AJW71221.1"/>
    </source>
</evidence>